<keyword evidence="3" id="KW-1185">Reference proteome</keyword>
<feature type="compositionally biased region" description="Basic and acidic residues" evidence="1">
    <location>
        <begin position="40"/>
        <end position="50"/>
    </location>
</feature>
<accession>X6PFH2</accession>
<protein>
    <submittedName>
        <fullName evidence="2">Uncharacterized protein</fullName>
    </submittedName>
</protein>
<feature type="compositionally biased region" description="Basic and acidic residues" evidence="1">
    <location>
        <begin position="60"/>
        <end position="72"/>
    </location>
</feature>
<dbReference type="Proteomes" id="UP000023152">
    <property type="component" value="Unassembled WGS sequence"/>
</dbReference>
<dbReference type="EMBL" id="ASPP01000268">
    <property type="protein sequence ID" value="ETO36809.1"/>
    <property type="molecule type" value="Genomic_DNA"/>
</dbReference>
<gene>
    <name evidence="2" type="ORF">RFI_00253</name>
</gene>
<reference evidence="2 3" key="1">
    <citation type="journal article" date="2013" name="Curr. Biol.">
        <title>The Genome of the Foraminiferan Reticulomyxa filosa.</title>
        <authorList>
            <person name="Glockner G."/>
            <person name="Hulsmann N."/>
            <person name="Schleicher M."/>
            <person name="Noegel A.A."/>
            <person name="Eichinger L."/>
            <person name="Gallinger C."/>
            <person name="Pawlowski J."/>
            <person name="Sierra R."/>
            <person name="Euteneuer U."/>
            <person name="Pillet L."/>
            <person name="Moustafa A."/>
            <person name="Platzer M."/>
            <person name="Groth M."/>
            <person name="Szafranski K."/>
            <person name="Schliwa M."/>
        </authorList>
    </citation>
    <scope>NUCLEOTIDE SEQUENCE [LARGE SCALE GENOMIC DNA]</scope>
</reference>
<sequence>MIAKIFMKKHEKRKEKLQSQSQLQQSQSQLTSSSSSQEDTDTKLEQKTETENEEETEENGSDRDDEKSDKPITKKSAKKGSKSATASETAKKSASDMRMDSSFMEEGIERTEFLDIGKEFGFHEAHLQMLWEQINEFQSNEIHFHQWFQYLEPIDITENNPKDNPNLSSVTGIRPKEKTSTSNPNLGNKRPPKNDQV</sequence>
<feature type="region of interest" description="Disordered" evidence="1">
    <location>
        <begin position="1"/>
        <end position="103"/>
    </location>
</feature>
<evidence type="ECO:0000313" key="2">
    <source>
        <dbReference type="EMBL" id="ETO36809.1"/>
    </source>
</evidence>
<name>X6PFH2_RETFI</name>
<organism evidence="2 3">
    <name type="scientific">Reticulomyxa filosa</name>
    <dbReference type="NCBI Taxonomy" id="46433"/>
    <lineage>
        <taxon>Eukaryota</taxon>
        <taxon>Sar</taxon>
        <taxon>Rhizaria</taxon>
        <taxon>Retaria</taxon>
        <taxon>Foraminifera</taxon>
        <taxon>Monothalamids</taxon>
        <taxon>Reticulomyxidae</taxon>
        <taxon>Reticulomyxa</taxon>
    </lineage>
</organism>
<feature type="compositionally biased region" description="Basic and acidic residues" evidence="1">
    <location>
        <begin position="89"/>
        <end position="99"/>
    </location>
</feature>
<feature type="compositionally biased region" description="Polar residues" evidence="1">
    <location>
        <begin position="159"/>
        <end position="171"/>
    </location>
</feature>
<evidence type="ECO:0000313" key="3">
    <source>
        <dbReference type="Proteomes" id="UP000023152"/>
    </source>
</evidence>
<feature type="region of interest" description="Disordered" evidence="1">
    <location>
        <begin position="159"/>
        <end position="197"/>
    </location>
</feature>
<feature type="compositionally biased region" description="Basic residues" evidence="1">
    <location>
        <begin position="1"/>
        <end position="15"/>
    </location>
</feature>
<comment type="caution">
    <text evidence="2">The sequence shown here is derived from an EMBL/GenBank/DDBJ whole genome shotgun (WGS) entry which is preliminary data.</text>
</comment>
<proteinExistence type="predicted"/>
<evidence type="ECO:0000256" key="1">
    <source>
        <dbReference type="SAM" id="MobiDB-lite"/>
    </source>
</evidence>
<dbReference type="AlphaFoldDB" id="X6PFH2"/>
<feature type="compositionally biased region" description="Low complexity" evidence="1">
    <location>
        <begin position="18"/>
        <end position="37"/>
    </location>
</feature>